<evidence type="ECO:0000259" key="1">
    <source>
        <dbReference type="PROSITE" id="PS50042"/>
    </source>
</evidence>
<dbReference type="Gene3D" id="2.60.120.10">
    <property type="entry name" value="Jelly Rolls"/>
    <property type="match status" value="1"/>
</dbReference>
<keyword evidence="3" id="KW-1185">Reference proteome</keyword>
<protein>
    <submittedName>
        <fullName evidence="2">Cyclic nucleotide-binding domain-containing protein</fullName>
    </submittedName>
</protein>
<dbReference type="STRING" id="1121391.SAMN02745206_00335"/>
<dbReference type="SMART" id="SM00100">
    <property type="entry name" value="cNMP"/>
    <property type="match status" value="1"/>
</dbReference>
<dbReference type="PROSITE" id="PS50042">
    <property type="entry name" value="CNMP_BINDING_3"/>
    <property type="match status" value="1"/>
</dbReference>
<sequence>MSSYEDTNRESLGSASGSMECACELDQNVEILRRVDVFAGVPLERLKVYALLCKRRRFEKGQFIFQQGEADDKAYILIQGTAQVIRQYEDHSFLVHELHPGDFFGGLALLADVKRLFAVRATTDVEVLTIDRESFRKILRQFPELVEKILDVMIGRIVRMEEKLLERHIHECVIQ</sequence>
<evidence type="ECO:0000313" key="3">
    <source>
        <dbReference type="Proteomes" id="UP000184076"/>
    </source>
</evidence>
<dbReference type="Proteomes" id="UP000184076">
    <property type="component" value="Unassembled WGS sequence"/>
</dbReference>
<dbReference type="AlphaFoldDB" id="A0A1M4TPB0"/>
<feature type="domain" description="Cyclic nucleotide-binding" evidence="1">
    <location>
        <begin position="37"/>
        <end position="156"/>
    </location>
</feature>
<proteinExistence type="predicted"/>
<gene>
    <name evidence="2" type="ORF">SAMN02745206_00335</name>
</gene>
<organism evidence="2 3">
    <name type="scientific">Desulfacinum infernum DSM 9756</name>
    <dbReference type="NCBI Taxonomy" id="1121391"/>
    <lineage>
        <taxon>Bacteria</taxon>
        <taxon>Pseudomonadati</taxon>
        <taxon>Thermodesulfobacteriota</taxon>
        <taxon>Syntrophobacteria</taxon>
        <taxon>Syntrophobacterales</taxon>
        <taxon>Syntrophobacteraceae</taxon>
        <taxon>Desulfacinum</taxon>
    </lineage>
</organism>
<dbReference type="PANTHER" id="PTHR23011">
    <property type="entry name" value="CYCLIC NUCLEOTIDE-BINDING DOMAIN CONTAINING PROTEIN"/>
    <property type="match status" value="1"/>
</dbReference>
<dbReference type="InterPro" id="IPR014710">
    <property type="entry name" value="RmlC-like_jellyroll"/>
</dbReference>
<dbReference type="SUPFAM" id="SSF51206">
    <property type="entry name" value="cAMP-binding domain-like"/>
    <property type="match status" value="1"/>
</dbReference>
<accession>A0A1M4TPB0</accession>
<dbReference type="InterPro" id="IPR000595">
    <property type="entry name" value="cNMP-bd_dom"/>
</dbReference>
<name>A0A1M4TPB0_9BACT</name>
<evidence type="ECO:0000313" key="2">
    <source>
        <dbReference type="EMBL" id="SHE46127.1"/>
    </source>
</evidence>
<dbReference type="RefSeq" id="WP_178371869.1">
    <property type="nucleotide sequence ID" value="NZ_FQVB01000004.1"/>
</dbReference>
<reference evidence="3" key="1">
    <citation type="submission" date="2016-11" db="EMBL/GenBank/DDBJ databases">
        <authorList>
            <person name="Varghese N."/>
            <person name="Submissions S."/>
        </authorList>
    </citation>
    <scope>NUCLEOTIDE SEQUENCE [LARGE SCALE GENOMIC DNA]</scope>
    <source>
        <strain evidence="3">DSM 9756</strain>
    </source>
</reference>
<dbReference type="CDD" id="cd00038">
    <property type="entry name" value="CAP_ED"/>
    <property type="match status" value="1"/>
</dbReference>
<dbReference type="PANTHER" id="PTHR23011:SF28">
    <property type="entry name" value="CYCLIC NUCLEOTIDE-BINDING DOMAIN CONTAINING PROTEIN"/>
    <property type="match status" value="1"/>
</dbReference>
<dbReference type="InterPro" id="IPR018490">
    <property type="entry name" value="cNMP-bd_dom_sf"/>
</dbReference>
<dbReference type="EMBL" id="FQVB01000004">
    <property type="protein sequence ID" value="SHE46127.1"/>
    <property type="molecule type" value="Genomic_DNA"/>
</dbReference>
<dbReference type="Pfam" id="PF00027">
    <property type="entry name" value="cNMP_binding"/>
    <property type="match status" value="1"/>
</dbReference>